<dbReference type="AlphaFoldDB" id="A0A9P7ZU92"/>
<feature type="chain" id="PRO_5040320586" description="Secreted protein" evidence="1">
    <location>
        <begin position="33"/>
        <end position="83"/>
    </location>
</feature>
<feature type="signal peptide" evidence="1">
    <location>
        <begin position="1"/>
        <end position="32"/>
    </location>
</feature>
<comment type="caution">
    <text evidence="2">The sequence shown here is derived from an EMBL/GenBank/DDBJ whole genome shotgun (WGS) entry which is preliminary data.</text>
</comment>
<evidence type="ECO:0000256" key="1">
    <source>
        <dbReference type="SAM" id="SignalP"/>
    </source>
</evidence>
<evidence type="ECO:0008006" key="4">
    <source>
        <dbReference type="Google" id="ProtNLM"/>
    </source>
</evidence>
<dbReference type="RefSeq" id="XP_046121856.1">
    <property type="nucleotide sequence ID" value="XM_046262787.1"/>
</dbReference>
<proteinExistence type="predicted"/>
<evidence type="ECO:0000313" key="3">
    <source>
        <dbReference type="Proteomes" id="UP000887229"/>
    </source>
</evidence>
<protein>
    <recommendedName>
        <fullName evidence="4">Secreted protein</fullName>
    </recommendedName>
</protein>
<dbReference type="GeneID" id="70293690"/>
<gene>
    <name evidence="2" type="ORF">F5Z01DRAFT_644598</name>
</gene>
<dbReference type="EMBL" id="MU251244">
    <property type="protein sequence ID" value="KAG9257932.1"/>
    <property type="molecule type" value="Genomic_DNA"/>
</dbReference>
<reference evidence="2" key="1">
    <citation type="journal article" date="2021" name="IMA Fungus">
        <title>Genomic characterization of three marine fungi, including Emericellopsis atlantica sp. nov. with signatures of a generalist lifestyle and marine biomass degradation.</title>
        <authorList>
            <person name="Hagestad O.C."/>
            <person name="Hou L."/>
            <person name="Andersen J.H."/>
            <person name="Hansen E.H."/>
            <person name="Altermark B."/>
            <person name="Li C."/>
            <person name="Kuhnert E."/>
            <person name="Cox R.J."/>
            <person name="Crous P.W."/>
            <person name="Spatafora J.W."/>
            <person name="Lail K."/>
            <person name="Amirebrahimi M."/>
            <person name="Lipzen A."/>
            <person name="Pangilinan J."/>
            <person name="Andreopoulos W."/>
            <person name="Hayes R.D."/>
            <person name="Ng V."/>
            <person name="Grigoriev I.V."/>
            <person name="Jackson S.A."/>
            <person name="Sutton T.D.S."/>
            <person name="Dobson A.D.W."/>
            <person name="Rama T."/>
        </authorList>
    </citation>
    <scope>NUCLEOTIDE SEQUENCE</scope>
    <source>
        <strain evidence="2">TS7</strain>
    </source>
</reference>
<dbReference type="Proteomes" id="UP000887229">
    <property type="component" value="Unassembled WGS sequence"/>
</dbReference>
<keyword evidence="3" id="KW-1185">Reference proteome</keyword>
<organism evidence="2 3">
    <name type="scientific">Emericellopsis atlantica</name>
    <dbReference type="NCBI Taxonomy" id="2614577"/>
    <lineage>
        <taxon>Eukaryota</taxon>
        <taxon>Fungi</taxon>
        <taxon>Dikarya</taxon>
        <taxon>Ascomycota</taxon>
        <taxon>Pezizomycotina</taxon>
        <taxon>Sordariomycetes</taxon>
        <taxon>Hypocreomycetidae</taxon>
        <taxon>Hypocreales</taxon>
        <taxon>Bionectriaceae</taxon>
        <taxon>Emericellopsis</taxon>
    </lineage>
</organism>
<evidence type="ECO:0000313" key="2">
    <source>
        <dbReference type="EMBL" id="KAG9257932.1"/>
    </source>
</evidence>
<name>A0A9P7ZU92_9HYPO</name>
<sequence>MCVRVATLKPSGHARWAMCLACLGQGLQTTHACGICQIPMIRMYVCGWRCLTPSRSMGSFSTGFYHCWADRSCRAKIATLGPS</sequence>
<keyword evidence="1" id="KW-0732">Signal</keyword>
<accession>A0A9P7ZU92</accession>